<dbReference type="InterPro" id="IPR029058">
    <property type="entry name" value="AB_hydrolase_fold"/>
</dbReference>
<dbReference type="InterPro" id="IPR000073">
    <property type="entry name" value="AB_hydrolase_1"/>
</dbReference>
<dbReference type="PANTHER" id="PTHR43194">
    <property type="entry name" value="HYDROLASE ALPHA/BETA FOLD FAMILY"/>
    <property type="match status" value="1"/>
</dbReference>
<dbReference type="GO" id="GO:0016787">
    <property type="term" value="F:hydrolase activity"/>
    <property type="evidence" value="ECO:0007669"/>
    <property type="project" value="UniProtKB-KW"/>
</dbReference>
<dbReference type="OrthoDB" id="94039at2759"/>
<dbReference type="Gene3D" id="3.40.50.1820">
    <property type="entry name" value="alpha/beta hydrolase"/>
    <property type="match status" value="1"/>
</dbReference>
<dbReference type="AlphaFoldDB" id="A0A401GKG2"/>
<proteinExistence type="predicted"/>
<reference evidence="2 3" key="1">
    <citation type="journal article" date="2018" name="Sci. Rep.">
        <title>Genome sequence of the cauliflower mushroom Sparassis crispa (Hanabiratake) and its association with beneficial usage.</title>
        <authorList>
            <person name="Kiyama R."/>
            <person name="Furutani Y."/>
            <person name="Kawaguchi K."/>
            <person name="Nakanishi T."/>
        </authorList>
    </citation>
    <scope>NUCLEOTIDE SEQUENCE [LARGE SCALE GENOMIC DNA]</scope>
</reference>
<dbReference type="SUPFAM" id="SSF53474">
    <property type="entry name" value="alpha/beta-Hydrolases"/>
    <property type="match status" value="1"/>
</dbReference>
<comment type="caution">
    <text evidence="2">The sequence shown here is derived from an EMBL/GenBank/DDBJ whole genome shotgun (WGS) entry which is preliminary data.</text>
</comment>
<evidence type="ECO:0000313" key="2">
    <source>
        <dbReference type="EMBL" id="GBE82655.1"/>
    </source>
</evidence>
<dbReference type="InterPro" id="IPR050228">
    <property type="entry name" value="Carboxylesterase_BioH"/>
</dbReference>
<dbReference type="EMBL" id="BFAD01000004">
    <property type="protein sequence ID" value="GBE82655.1"/>
    <property type="molecule type" value="Genomic_DNA"/>
</dbReference>
<organism evidence="2 3">
    <name type="scientific">Sparassis crispa</name>
    <dbReference type="NCBI Taxonomy" id="139825"/>
    <lineage>
        <taxon>Eukaryota</taxon>
        <taxon>Fungi</taxon>
        <taxon>Dikarya</taxon>
        <taxon>Basidiomycota</taxon>
        <taxon>Agaricomycotina</taxon>
        <taxon>Agaricomycetes</taxon>
        <taxon>Polyporales</taxon>
        <taxon>Sparassidaceae</taxon>
        <taxon>Sparassis</taxon>
    </lineage>
</organism>
<gene>
    <name evidence="2" type="ORF">SCP_0410400</name>
</gene>
<dbReference type="Proteomes" id="UP000287166">
    <property type="component" value="Unassembled WGS sequence"/>
</dbReference>
<dbReference type="Pfam" id="PF12697">
    <property type="entry name" value="Abhydrolase_6"/>
    <property type="match status" value="1"/>
</dbReference>
<dbReference type="GeneID" id="38779572"/>
<name>A0A401GKG2_9APHY</name>
<keyword evidence="3" id="KW-1185">Reference proteome</keyword>
<dbReference type="PANTHER" id="PTHR43194:SF2">
    <property type="entry name" value="PEROXISOMAL MEMBRANE PROTEIN LPX1"/>
    <property type="match status" value="1"/>
</dbReference>
<evidence type="ECO:0000313" key="3">
    <source>
        <dbReference type="Proteomes" id="UP000287166"/>
    </source>
</evidence>
<accession>A0A401GKG2</accession>
<keyword evidence="2" id="KW-0378">Hydrolase</keyword>
<sequence>MPPPTLPKWSPDREVWKASTKITAEEMLVTREKYRKGELERGTSKKLLWVCVNRYVRKGLKSDSNGVTLFFAHANGFPKEIWEPALQHLVAAGQVPGTTYTIDEIWTWEAVNHGDSALVNGENLGWAYDWQDNTRDILQFMLSYLPSSASPSALPIHLERLPDHVSDVRKVHGFDERTMVVVGHSLGGCTTSLAALNCPRLFSSLVLIDPVIFDPSPSDFKIETQRISNTVLGTLQRRDRWPSRQDAREKFAAVPFFAAWDPAVLDMYVESGLRDDPATGDVVLKMPSIQEAVVFNDISTGFEVWDVLDELDERVELRFLFPDKLPPITFQMRERLTWRRPTNSSNIIFRNAGHLIAQEIPAEMAQDLHNFLQRKYGAELAKL</sequence>
<protein>
    <submittedName>
        <fullName evidence="2">Alpha/beta-hydrolase</fullName>
    </submittedName>
</protein>
<dbReference type="InParanoid" id="A0A401GKG2"/>
<dbReference type="RefSeq" id="XP_027613568.1">
    <property type="nucleotide sequence ID" value="XM_027757767.1"/>
</dbReference>
<feature type="domain" description="AB hydrolase-1" evidence="1">
    <location>
        <begin position="69"/>
        <end position="365"/>
    </location>
</feature>
<evidence type="ECO:0000259" key="1">
    <source>
        <dbReference type="Pfam" id="PF12697"/>
    </source>
</evidence>
<dbReference type="STRING" id="139825.A0A401GKG2"/>